<feature type="transmembrane region" description="Helical" evidence="1">
    <location>
        <begin position="186"/>
        <end position="206"/>
    </location>
</feature>
<gene>
    <name evidence="2" type="ORF">C8E01_11511</name>
</gene>
<feature type="transmembrane region" description="Helical" evidence="1">
    <location>
        <begin position="44"/>
        <end position="63"/>
    </location>
</feature>
<proteinExistence type="predicted"/>
<feature type="transmembrane region" description="Helical" evidence="1">
    <location>
        <begin position="134"/>
        <end position="152"/>
    </location>
</feature>
<feature type="transmembrane region" description="Helical" evidence="1">
    <location>
        <begin position="260"/>
        <end position="280"/>
    </location>
</feature>
<keyword evidence="3" id="KW-1185">Reference proteome</keyword>
<reference evidence="2 3" key="1">
    <citation type="submission" date="2018-04" db="EMBL/GenBank/DDBJ databases">
        <title>Genomic Encyclopedia of Type Strains, Phase IV (KMG-IV): sequencing the most valuable type-strain genomes for metagenomic binning, comparative biology and taxonomic classification.</title>
        <authorList>
            <person name="Goeker M."/>
        </authorList>
    </citation>
    <scope>NUCLEOTIDE SEQUENCE [LARGE SCALE GENOMIC DNA]</scope>
    <source>
        <strain evidence="2 3">DSM 100231</strain>
    </source>
</reference>
<dbReference type="AlphaFoldDB" id="A0A2U1AQI9"/>
<evidence type="ECO:0000313" key="2">
    <source>
        <dbReference type="EMBL" id="PVY38674.1"/>
    </source>
</evidence>
<feature type="transmembrane region" description="Helical" evidence="1">
    <location>
        <begin position="101"/>
        <end position="122"/>
    </location>
</feature>
<dbReference type="RefSeq" id="WP_116544741.1">
    <property type="nucleotide sequence ID" value="NZ_QEKI01000015.1"/>
</dbReference>
<protein>
    <recommendedName>
        <fullName evidence="4">O-antigen ligase-like membrane protein</fullName>
    </recommendedName>
</protein>
<feature type="transmembrane region" description="Helical" evidence="1">
    <location>
        <begin position="75"/>
        <end position="95"/>
    </location>
</feature>
<feature type="transmembrane region" description="Helical" evidence="1">
    <location>
        <begin position="361"/>
        <end position="381"/>
    </location>
</feature>
<comment type="caution">
    <text evidence="2">The sequence shown here is derived from an EMBL/GenBank/DDBJ whole genome shotgun (WGS) entry which is preliminary data.</text>
</comment>
<keyword evidence="1" id="KW-0812">Transmembrane</keyword>
<accession>A0A2U1AQI9</accession>
<evidence type="ECO:0000256" key="1">
    <source>
        <dbReference type="SAM" id="Phobius"/>
    </source>
</evidence>
<organism evidence="2 3">
    <name type="scientific">Pontibacter virosus</name>
    <dbReference type="NCBI Taxonomy" id="1765052"/>
    <lineage>
        <taxon>Bacteria</taxon>
        <taxon>Pseudomonadati</taxon>
        <taxon>Bacteroidota</taxon>
        <taxon>Cytophagia</taxon>
        <taxon>Cytophagales</taxon>
        <taxon>Hymenobacteraceae</taxon>
        <taxon>Pontibacter</taxon>
    </lineage>
</organism>
<feature type="transmembrane region" description="Helical" evidence="1">
    <location>
        <begin position="215"/>
        <end position="248"/>
    </location>
</feature>
<keyword evidence="1" id="KW-0472">Membrane</keyword>
<evidence type="ECO:0008006" key="4">
    <source>
        <dbReference type="Google" id="ProtNLM"/>
    </source>
</evidence>
<dbReference type="Proteomes" id="UP000245466">
    <property type="component" value="Unassembled WGS sequence"/>
</dbReference>
<dbReference type="EMBL" id="QEKI01000015">
    <property type="protein sequence ID" value="PVY38674.1"/>
    <property type="molecule type" value="Genomic_DNA"/>
</dbReference>
<dbReference type="OrthoDB" id="1491081at2"/>
<sequence length="439" mass="47699">MLDTVPYAGIKKTADGSQRLLKQGIWLYFLLLLFEGALRKWFLPALATPLLLVRDPLALWLVFETWRRGLLPANFHMVGMVMIGIIGTYTALGLGHGSMAVAGYGARILLLHVPLIFVIGRIFNREDVLKVGKVTLWIAIPMALLIGLQFFSNQSAWVNRGVGGDVSGAGFSGALGYLRPPGTFSFTNGTTLFFAFVASYVCYFWLNPLGIHRTILIGATICLLVAIPLSISRGLFFHIGVSVFFALFATSRNPRYMGRMIAAVIGIGVVLTVLGNNSFFQIATSAFSARFETANMQEGGLGGVLLDRYLGGMVGALTESSEQPFFGYGIGMGTNVGSMLLTGKFTYLVSEGEWGRLIGELGPLMGIGVIILRISLIIKVGKASFRRLSEGDLLPWMMLSFGIMVFPQGQWSQPTSLGFCTLSIGLIIASLRTLSYEEK</sequence>
<evidence type="ECO:0000313" key="3">
    <source>
        <dbReference type="Proteomes" id="UP000245466"/>
    </source>
</evidence>
<feature type="transmembrane region" description="Helical" evidence="1">
    <location>
        <begin position="325"/>
        <end position="349"/>
    </location>
</feature>
<name>A0A2U1AQI9_9BACT</name>
<keyword evidence="1" id="KW-1133">Transmembrane helix</keyword>